<feature type="compositionally biased region" description="Acidic residues" evidence="1">
    <location>
        <begin position="17"/>
        <end position="31"/>
    </location>
</feature>
<feature type="compositionally biased region" description="Basic and acidic residues" evidence="1">
    <location>
        <begin position="32"/>
        <end position="42"/>
    </location>
</feature>
<evidence type="ECO:0000313" key="2">
    <source>
        <dbReference type="EMBL" id="KAJ3591044.1"/>
    </source>
</evidence>
<proteinExistence type="predicted"/>
<evidence type="ECO:0000313" key="3">
    <source>
        <dbReference type="Proteomes" id="UP001148018"/>
    </source>
</evidence>
<reference evidence="2" key="1">
    <citation type="submission" date="2022-07" db="EMBL/GenBank/DDBJ databases">
        <title>Chromosome-level genome of Muraenolepis orangiensis.</title>
        <authorList>
            <person name="Kim J."/>
        </authorList>
    </citation>
    <scope>NUCLEOTIDE SEQUENCE</scope>
    <source>
        <strain evidence="2">KU_S4_2022</strain>
        <tissue evidence="2">Muscle</tissue>
    </source>
</reference>
<dbReference type="Proteomes" id="UP001148018">
    <property type="component" value="Unassembled WGS sequence"/>
</dbReference>
<dbReference type="EMBL" id="JANIIK010000114">
    <property type="protein sequence ID" value="KAJ3591044.1"/>
    <property type="molecule type" value="Genomic_DNA"/>
</dbReference>
<accession>A0A9Q0DMD4</accession>
<gene>
    <name evidence="2" type="ORF">NHX12_008991</name>
</gene>
<name>A0A9Q0DMD4_9TELE</name>
<sequence length="81" mass="10034">MLHRLVFTLQHSKEEREDLDLKEEEREDLDLKEEQRRRERTWTGRRSRGGERGPGLEGGAEEEREDLDWKEEQRRRERTWT</sequence>
<organism evidence="2 3">
    <name type="scientific">Muraenolepis orangiensis</name>
    <name type="common">Patagonian moray cod</name>
    <dbReference type="NCBI Taxonomy" id="630683"/>
    <lineage>
        <taxon>Eukaryota</taxon>
        <taxon>Metazoa</taxon>
        <taxon>Chordata</taxon>
        <taxon>Craniata</taxon>
        <taxon>Vertebrata</taxon>
        <taxon>Euteleostomi</taxon>
        <taxon>Actinopterygii</taxon>
        <taxon>Neopterygii</taxon>
        <taxon>Teleostei</taxon>
        <taxon>Neoteleostei</taxon>
        <taxon>Acanthomorphata</taxon>
        <taxon>Zeiogadaria</taxon>
        <taxon>Gadariae</taxon>
        <taxon>Gadiformes</taxon>
        <taxon>Muraenolepidoidei</taxon>
        <taxon>Muraenolepididae</taxon>
        <taxon>Muraenolepis</taxon>
    </lineage>
</organism>
<feature type="region of interest" description="Disordered" evidence="1">
    <location>
        <begin position="1"/>
        <end position="81"/>
    </location>
</feature>
<comment type="caution">
    <text evidence="2">The sequence shown here is derived from an EMBL/GenBank/DDBJ whole genome shotgun (WGS) entry which is preliminary data.</text>
</comment>
<feature type="compositionally biased region" description="Acidic residues" evidence="1">
    <location>
        <begin position="59"/>
        <end position="69"/>
    </location>
</feature>
<dbReference type="AlphaFoldDB" id="A0A9Q0DMD4"/>
<keyword evidence="3" id="KW-1185">Reference proteome</keyword>
<protein>
    <submittedName>
        <fullName evidence="2">Uncharacterized protein</fullName>
    </submittedName>
</protein>
<feature type="compositionally biased region" description="Basic and acidic residues" evidence="1">
    <location>
        <begin position="70"/>
        <end position="81"/>
    </location>
</feature>
<evidence type="ECO:0000256" key="1">
    <source>
        <dbReference type="SAM" id="MobiDB-lite"/>
    </source>
</evidence>